<dbReference type="Gene3D" id="3.40.50.300">
    <property type="entry name" value="P-loop containing nucleotide triphosphate hydrolases"/>
    <property type="match status" value="1"/>
</dbReference>
<comment type="caution">
    <text evidence="1">The sequence shown here is derived from an EMBL/GenBank/DDBJ whole genome shotgun (WGS) entry which is preliminary data.</text>
</comment>
<dbReference type="AlphaFoldDB" id="A0A1X0NKL2"/>
<evidence type="ECO:0000313" key="1">
    <source>
        <dbReference type="EMBL" id="ORC85197.1"/>
    </source>
</evidence>
<protein>
    <submittedName>
        <fullName evidence="1">Uncharacterized protein</fullName>
    </submittedName>
</protein>
<name>A0A1X0NKL2_9TRYP</name>
<dbReference type="RefSeq" id="XP_028879263.1">
    <property type="nucleotide sequence ID" value="XM_029029470.1"/>
</dbReference>
<dbReference type="Proteomes" id="UP000192257">
    <property type="component" value="Unassembled WGS sequence"/>
</dbReference>
<dbReference type="SUPFAM" id="SSF52540">
    <property type="entry name" value="P-loop containing nucleoside triphosphate hydrolases"/>
    <property type="match status" value="1"/>
</dbReference>
<keyword evidence="2" id="KW-1185">Reference proteome</keyword>
<dbReference type="EMBL" id="NBCO01000037">
    <property type="protein sequence ID" value="ORC85197.1"/>
    <property type="molecule type" value="Genomic_DNA"/>
</dbReference>
<sequence length="731" mass="79056">MMGNDTVAAAAQWVQNAVQCLCINSGDSNRNGISYAVLREFMRNAPPPPPSLQAMWEQRVWKLKDEPIEVYCLRCLANSCMDGSLLNMNRDNNINLSFLIDPHLDGPFSPKGESDSKKNGLEWHVVRVVALRLSPSSTDVIQQGWSATAGKFSSNTPGGSLRPVYCSRTHVVIQLASGRRFSAWAYGDVGSQLRIGAVLNTVAYPTHTDDQQTAYVLHNVEEFTASNMGIRMTDEGNFRSSNMINGIFSPISSLPIRLSFNQLVESYAPEISGQTLCKSLLLLVVVQTMYRALRCRYRQPLHLLLLGASRSGKSALLRVFLRLLGEHATLISAHVVHGQQRSLALSQAITATYPHVRQQLLLGGVVCGFDALVIDELSSSSSANHIEGLITGVTPINSGTAAPSFRGHVAHTQVQVTAAVNDDYAAAAAVVPQFSLVARTTAELSLRNTVSIGESVIAASVARSQSFSVTPSRSVSLCDSSPSWFTDKSVPQTGLLDSAFLRSIMEMAPSPSILEAAIPSDAFTRFYLNCLSEHWQNGSSSTTTLASRLSVLWELNLARLILENFSTCGVNSSTVEAVVKWNETIAAEVWQYYKHHLWAVDTAASSATGTTTTRGAASAGGGGRGGDKNGIQTSFCEGAAFPAARNGKMKKMSKKSICVALLRMMSREQRSRAEEYGMTAAIVPEECARAFFEQMGGEEVTGQSFSSVIQHLLDAALIIRRLNAYAVVAEA</sequence>
<dbReference type="InterPro" id="IPR027417">
    <property type="entry name" value="P-loop_NTPase"/>
</dbReference>
<proteinExistence type="predicted"/>
<dbReference type="GeneID" id="39989250"/>
<gene>
    <name evidence="1" type="ORF">TM35_000371700</name>
</gene>
<evidence type="ECO:0000313" key="2">
    <source>
        <dbReference type="Proteomes" id="UP000192257"/>
    </source>
</evidence>
<reference evidence="1 2" key="1">
    <citation type="submission" date="2017-03" db="EMBL/GenBank/DDBJ databases">
        <title>An alternative strategy for trypanosome survival in the mammalian bloodstream revealed through genome and transcriptome analysis of the ubiquitous bovine parasite Trypanosoma (Megatrypanum) theileri.</title>
        <authorList>
            <person name="Kelly S."/>
            <person name="Ivens A."/>
            <person name="Mott A."/>
            <person name="O'Neill E."/>
            <person name="Emms D."/>
            <person name="Macleod O."/>
            <person name="Voorheis P."/>
            <person name="Matthews J."/>
            <person name="Matthews K."/>
            <person name="Carrington M."/>
        </authorList>
    </citation>
    <scope>NUCLEOTIDE SEQUENCE [LARGE SCALE GENOMIC DNA]</scope>
    <source>
        <strain evidence="1">Edinburgh</strain>
    </source>
</reference>
<dbReference type="OrthoDB" id="272016at2759"/>
<accession>A0A1X0NKL2</accession>
<dbReference type="VEuPathDB" id="TriTrypDB:TM35_000371700"/>
<organism evidence="1 2">
    <name type="scientific">Trypanosoma theileri</name>
    <dbReference type="NCBI Taxonomy" id="67003"/>
    <lineage>
        <taxon>Eukaryota</taxon>
        <taxon>Discoba</taxon>
        <taxon>Euglenozoa</taxon>
        <taxon>Kinetoplastea</taxon>
        <taxon>Metakinetoplastina</taxon>
        <taxon>Trypanosomatida</taxon>
        <taxon>Trypanosomatidae</taxon>
        <taxon>Trypanosoma</taxon>
    </lineage>
</organism>